<comment type="caution">
    <text evidence="2">The sequence shown here is derived from an EMBL/GenBank/DDBJ whole genome shotgun (WGS) entry which is preliminary data.</text>
</comment>
<feature type="transmembrane region" description="Helical" evidence="1">
    <location>
        <begin position="46"/>
        <end position="64"/>
    </location>
</feature>
<evidence type="ECO:0000256" key="1">
    <source>
        <dbReference type="SAM" id="Phobius"/>
    </source>
</evidence>
<sequence length="113" mass="13020">MYRILIASDIPVAVTQTDFEFFIKFSAVVFVLFAGYFVVNFKKNNGLKLYIMVSVLFISLAYWAKSLYMTLTYTDVELLVYSDSLGLLVTVLIGLAFFLKLSWNLRKQKVQPH</sequence>
<dbReference type="Proteomes" id="UP000321157">
    <property type="component" value="Unassembled WGS sequence"/>
</dbReference>
<keyword evidence="1" id="KW-0812">Transmembrane</keyword>
<gene>
    <name evidence="2" type="ORF">ADA01nite_32890</name>
</gene>
<protein>
    <submittedName>
        <fullName evidence="2">Uncharacterized protein</fullName>
    </submittedName>
</protein>
<keyword evidence="3" id="KW-1185">Reference proteome</keyword>
<name>A0A511VAE6_9BACL</name>
<evidence type="ECO:0000313" key="3">
    <source>
        <dbReference type="Proteomes" id="UP000321157"/>
    </source>
</evidence>
<dbReference type="EMBL" id="BJXX01000153">
    <property type="protein sequence ID" value="GEN35829.1"/>
    <property type="molecule type" value="Genomic_DNA"/>
</dbReference>
<accession>A0A511VAE6</accession>
<dbReference type="AlphaFoldDB" id="A0A511VAE6"/>
<keyword evidence="1" id="KW-0472">Membrane</keyword>
<organism evidence="2 3">
    <name type="scientific">Aneurinibacillus danicus</name>
    <dbReference type="NCBI Taxonomy" id="267746"/>
    <lineage>
        <taxon>Bacteria</taxon>
        <taxon>Bacillati</taxon>
        <taxon>Bacillota</taxon>
        <taxon>Bacilli</taxon>
        <taxon>Bacillales</taxon>
        <taxon>Paenibacillaceae</taxon>
        <taxon>Aneurinibacillus group</taxon>
        <taxon>Aneurinibacillus</taxon>
    </lineage>
</organism>
<proteinExistence type="predicted"/>
<feature type="transmembrane region" description="Helical" evidence="1">
    <location>
        <begin position="21"/>
        <end position="39"/>
    </location>
</feature>
<keyword evidence="1" id="KW-1133">Transmembrane helix</keyword>
<feature type="transmembrane region" description="Helical" evidence="1">
    <location>
        <begin position="84"/>
        <end position="103"/>
    </location>
</feature>
<reference evidence="2 3" key="1">
    <citation type="submission" date="2019-07" db="EMBL/GenBank/DDBJ databases">
        <title>Whole genome shotgun sequence of Aneurinibacillus danicus NBRC 102444.</title>
        <authorList>
            <person name="Hosoyama A."/>
            <person name="Uohara A."/>
            <person name="Ohji S."/>
            <person name="Ichikawa N."/>
        </authorList>
    </citation>
    <scope>NUCLEOTIDE SEQUENCE [LARGE SCALE GENOMIC DNA]</scope>
    <source>
        <strain evidence="2 3">NBRC 102444</strain>
    </source>
</reference>
<evidence type="ECO:0000313" key="2">
    <source>
        <dbReference type="EMBL" id="GEN35829.1"/>
    </source>
</evidence>